<dbReference type="PaxDb" id="3708-A0A078K1E8"/>
<dbReference type="Proteomes" id="UP000824890">
    <property type="component" value="Unassembled WGS sequence"/>
</dbReference>
<evidence type="ECO:0000313" key="3">
    <source>
        <dbReference type="EMBL" id="CDY71596.1"/>
    </source>
</evidence>
<dbReference type="RefSeq" id="XP_013736351.1">
    <property type="nucleotide sequence ID" value="XM_013880897.3"/>
</dbReference>
<dbReference type="OMA" id="IPHAKAQ"/>
<dbReference type="PANTHER" id="PTHR34458:SF14">
    <property type="entry name" value="PHYLLOPLANIN-LIKE"/>
    <property type="match status" value="1"/>
</dbReference>
<keyword evidence="5" id="KW-1185">Reference proteome</keyword>
<keyword evidence="1" id="KW-0732">Signal</keyword>
<dbReference type="KEGG" id="bna:106439451"/>
<evidence type="ECO:0000313" key="4">
    <source>
        <dbReference type="EMBL" id="KAH0934316.1"/>
    </source>
</evidence>
<evidence type="ECO:0000256" key="1">
    <source>
        <dbReference type="SAM" id="SignalP"/>
    </source>
</evidence>
<dbReference type="Gramene" id="CDY71596">
    <property type="protein sequence ID" value="CDY71596"/>
    <property type="gene ID" value="GSBRNA2T00017466001"/>
</dbReference>
<reference evidence="2" key="3">
    <citation type="submission" date="2021-01" db="EMBL/GenBank/DDBJ databases">
        <authorList>
            <consortium name="Genoscope - CEA"/>
            <person name="William W."/>
        </authorList>
    </citation>
    <scope>NUCLEOTIDE SEQUENCE</scope>
</reference>
<dbReference type="InterPro" id="IPR040404">
    <property type="entry name" value="Phylloplanin-like"/>
</dbReference>
<feature type="chain" id="PRO_5044539971" evidence="1">
    <location>
        <begin position="29"/>
        <end position="159"/>
    </location>
</feature>
<sequence>MAMLIKNKNMAFSLILMCLFVVYPMANAQISGLLGGATVVNIQGLVTCSTNGSVSTNTTSIPPFAGVPVLLQCAGQNVTTTTTGANGVFSFPSSTVLPISLLSTLLNSGCRAIVTAPLSTCNASLPTNGLLTAPLNLAGTIVTGGINILQFVNGLFRLI</sequence>
<reference evidence="3" key="2">
    <citation type="submission" date="2014-06" db="EMBL/GenBank/DDBJ databases">
        <authorList>
            <person name="Genoscope - CEA"/>
        </authorList>
    </citation>
    <scope>NUCLEOTIDE SEQUENCE</scope>
</reference>
<accession>A0A078K1E8</accession>
<evidence type="ECO:0000313" key="5">
    <source>
        <dbReference type="Proteomes" id="UP000824890"/>
    </source>
</evidence>
<reference evidence="3" key="1">
    <citation type="journal article" date="2014" name="Science">
        <title>Plant genetics. Early allopolyploid evolution in the post-Neolithic Brassica napus oilseed genome.</title>
        <authorList>
            <person name="Chalhoub B."/>
            <person name="Denoeud F."/>
            <person name="Liu S."/>
            <person name="Parkin I.A."/>
            <person name="Tang H."/>
            <person name="Wang X."/>
            <person name="Chiquet J."/>
            <person name="Belcram H."/>
            <person name="Tong C."/>
            <person name="Samans B."/>
            <person name="Correa M."/>
            <person name="Da Silva C."/>
            <person name="Just J."/>
            <person name="Falentin C."/>
            <person name="Koh C.S."/>
            <person name="Le Clainche I."/>
            <person name="Bernard M."/>
            <person name="Bento P."/>
            <person name="Noel B."/>
            <person name="Labadie K."/>
            <person name="Alberti A."/>
            <person name="Charles M."/>
            <person name="Arnaud D."/>
            <person name="Guo H."/>
            <person name="Daviaud C."/>
            <person name="Alamery S."/>
            <person name="Jabbari K."/>
            <person name="Zhao M."/>
            <person name="Edger P.P."/>
            <person name="Chelaifa H."/>
            <person name="Tack D."/>
            <person name="Lassalle G."/>
            <person name="Mestiri I."/>
            <person name="Schnel N."/>
            <person name="Le Paslier M.C."/>
            <person name="Fan G."/>
            <person name="Renault V."/>
            <person name="Bayer P.E."/>
            <person name="Golicz A.A."/>
            <person name="Manoli S."/>
            <person name="Lee T.H."/>
            <person name="Thi V.H."/>
            <person name="Chalabi S."/>
            <person name="Hu Q."/>
            <person name="Fan C."/>
            <person name="Tollenaere R."/>
            <person name="Lu Y."/>
            <person name="Battail C."/>
            <person name="Shen J."/>
            <person name="Sidebottom C.H."/>
            <person name="Wang X."/>
            <person name="Canaguier A."/>
            <person name="Chauveau A."/>
            <person name="Berard A."/>
            <person name="Deniot G."/>
            <person name="Guan M."/>
            <person name="Liu Z."/>
            <person name="Sun F."/>
            <person name="Lim Y.P."/>
            <person name="Lyons E."/>
            <person name="Town C.D."/>
            <person name="Bancroft I."/>
            <person name="Wang X."/>
            <person name="Meng J."/>
            <person name="Ma J."/>
            <person name="Pires J.C."/>
            <person name="King G.J."/>
            <person name="Brunel D."/>
            <person name="Delourme R."/>
            <person name="Renard M."/>
            <person name="Aury J.M."/>
            <person name="Adams K.L."/>
            <person name="Batley J."/>
            <person name="Snowdon R.J."/>
            <person name="Tost J."/>
            <person name="Edwards D."/>
            <person name="Zhou Y."/>
            <person name="Hua W."/>
            <person name="Sharpe A.G."/>
            <person name="Paterson A.H."/>
            <person name="Guan C."/>
            <person name="Wincker P."/>
        </authorList>
    </citation>
    <scope>NUCLEOTIDE SEQUENCE [LARGE SCALE GENOMIC DNA]</scope>
</reference>
<evidence type="ECO:0000313" key="2">
    <source>
        <dbReference type="EMBL" id="CAF2127884.1"/>
    </source>
</evidence>
<dbReference type="AlphaFoldDB" id="A0A078K1E8"/>
<dbReference type="PANTHER" id="PTHR34458">
    <property type="entry name" value="POLLEN OLE E 1 ALLERGEN AND EXTENSIN FAMILY PROTEIN-RELATED"/>
    <property type="match status" value="1"/>
</dbReference>
<proteinExistence type="predicted"/>
<protein>
    <submittedName>
        <fullName evidence="2">(rape) hypothetical protein</fullName>
    </submittedName>
    <submittedName>
        <fullName evidence="3">BnaAnng38080D protein</fullName>
    </submittedName>
</protein>
<dbReference type="EMBL" id="JAGKQM010000003">
    <property type="protein sequence ID" value="KAH0934316.1"/>
    <property type="molecule type" value="Genomic_DNA"/>
</dbReference>
<dbReference type="GeneID" id="106439451"/>
<organism evidence="3">
    <name type="scientific">Brassica napus</name>
    <name type="common">Rape</name>
    <dbReference type="NCBI Taxonomy" id="3708"/>
    <lineage>
        <taxon>Eukaryota</taxon>
        <taxon>Viridiplantae</taxon>
        <taxon>Streptophyta</taxon>
        <taxon>Embryophyta</taxon>
        <taxon>Tracheophyta</taxon>
        <taxon>Spermatophyta</taxon>
        <taxon>Magnoliopsida</taxon>
        <taxon>eudicotyledons</taxon>
        <taxon>Gunneridae</taxon>
        <taxon>Pentapetalae</taxon>
        <taxon>rosids</taxon>
        <taxon>malvids</taxon>
        <taxon>Brassicales</taxon>
        <taxon>Brassicaceae</taxon>
        <taxon>Brassiceae</taxon>
        <taxon>Brassica</taxon>
    </lineage>
</organism>
<dbReference type="EMBL" id="LK046563">
    <property type="protein sequence ID" value="CDY71596.1"/>
    <property type="molecule type" value="Genomic_DNA"/>
</dbReference>
<name>A0A078K1E8_BRANA</name>
<feature type="signal peptide" evidence="1">
    <location>
        <begin position="1"/>
        <end position="28"/>
    </location>
</feature>
<dbReference type="Proteomes" id="UP001295469">
    <property type="component" value="Chromosome A03"/>
</dbReference>
<reference evidence="4 5" key="4">
    <citation type="submission" date="2021-05" db="EMBL/GenBank/DDBJ databases">
        <title>Genome Assembly of Synthetic Allotetraploid Brassica napus Reveals Homoeologous Exchanges between Subgenomes.</title>
        <authorList>
            <person name="Davis J.T."/>
        </authorList>
    </citation>
    <scope>NUCLEOTIDE SEQUENCE [LARGE SCALE GENOMIC DNA]</scope>
    <source>
        <strain evidence="5">cv. Da-Ae</strain>
        <tissue evidence="4">Seedling</tissue>
    </source>
</reference>
<dbReference type="EMBL" id="HG994357">
    <property type="protein sequence ID" value="CAF2127884.1"/>
    <property type="molecule type" value="Genomic_DNA"/>
</dbReference>
<dbReference type="OrthoDB" id="905355at2759"/>
<gene>
    <name evidence="3" type="primary">BnaAnng38080D</name>
    <name evidence="2" type="ORF">DARMORV10_A03P40060.1</name>
    <name evidence="3" type="ORF">GSBRNA2T00017466001</name>
    <name evidence="4" type="ORF">HID58_011433</name>
</gene>